<organism evidence="1 2">
    <name type="scientific">Vaccinium darrowii</name>
    <dbReference type="NCBI Taxonomy" id="229202"/>
    <lineage>
        <taxon>Eukaryota</taxon>
        <taxon>Viridiplantae</taxon>
        <taxon>Streptophyta</taxon>
        <taxon>Embryophyta</taxon>
        <taxon>Tracheophyta</taxon>
        <taxon>Spermatophyta</taxon>
        <taxon>Magnoliopsida</taxon>
        <taxon>eudicotyledons</taxon>
        <taxon>Gunneridae</taxon>
        <taxon>Pentapetalae</taxon>
        <taxon>asterids</taxon>
        <taxon>Ericales</taxon>
        <taxon>Ericaceae</taxon>
        <taxon>Vaccinioideae</taxon>
        <taxon>Vaccinieae</taxon>
        <taxon>Vaccinium</taxon>
    </lineage>
</organism>
<reference evidence="1 2" key="1">
    <citation type="journal article" date="2021" name="Hortic Res">
        <title>High-quality reference genome and annotation aids understanding of berry development for evergreen blueberry (Vaccinium darrowii).</title>
        <authorList>
            <person name="Yu J."/>
            <person name="Hulse-Kemp A.M."/>
            <person name="Babiker E."/>
            <person name="Staton M."/>
        </authorList>
    </citation>
    <scope>NUCLEOTIDE SEQUENCE [LARGE SCALE GENOMIC DNA]</scope>
    <source>
        <strain evidence="2">cv. NJ 8807/NJ 8810</strain>
        <tissue evidence="1">Young leaf</tissue>
    </source>
</reference>
<accession>A0ACB7YNB1</accession>
<keyword evidence="2" id="KW-1185">Reference proteome</keyword>
<name>A0ACB7YNB1_9ERIC</name>
<dbReference type="EMBL" id="CM037161">
    <property type="protein sequence ID" value="KAH7854903.1"/>
    <property type="molecule type" value="Genomic_DNA"/>
</dbReference>
<evidence type="ECO:0000313" key="2">
    <source>
        <dbReference type="Proteomes" id="UP000828048"/>
    </source>
</evidence>
<sequence>MEVPPDTPPKTMVALLTPARAKHVVVFTEKDLPPEGAGHNKPLHITLKCMGKWVPVVLLDNGSALNVCPLRTAYCLGFKNKDFQPSNLGVRAYATRTEIPWLHRSDIMAVPSSLHQKVQLDLASGTLTIHGDSGIRPHVPDNAPLLEIAHGEEDVTLCGFSFDISGSVLTAKMDKDFSVSSTALEMMRKNGILAQPGVRSEQSGDG</sequence>
<comment type="caution">
    <text evidence="1">The sequence shown here is derived from an EMBL/GenBank/DDBJ whole genome shotgun (WGS) entry which is preliminary data.</text>
</comment>
<dbReference type="Proteomes" id="UP000828048">
    <property type="component" value="Chromosome 11"/>
</dbReference>
<protein>
    <submittedName>
        <fullName evidence="1">Uncharacterized protein</fullName>
    </submittedName>
</protein>
<proteinExistence type="predicted"/>
<evidence type="ECO:0000313" key="1">
    <source>
        <dbReference type="EMBL" id="KAH7854903.1"/>
    </source>
</evidence>
<gene>
    <name evidence="1" type="ORF">Vadar_018889</name>
</gene>